<evidence type="ECO:0000313" key="2">
    <source>
        <dbReference type="Proteomes" id="UP000632273"/>
    </source>
</evidence>
<dbReference type="Gene3D" id="2.60.40.1120">
    <property type="entry name" value="Carboxypeptidase-like, regulatory domain"/>
    <property type="match status" value="1"/>
</dbReference>
<evidence type="ECO:0000313" key="1">
    <source>
        <dbReference type="EMBL" id="GGF04026.1"/>
    </source>
</evidence>
<dbReference type="EMBL" id="BMHT01000002">
    <property type="protein sequence ID" value="GGF04026.1"/>
    <property type="molecule type" value="Genomic_DNA"/>
</dbReference>
<sequence length="245" mass="26691">MPHPSFSVPSPCTQSWDAMTPTAHGRHCAACAKVVVDFTRFTDAELLAWLRQQAGQSACGRFRADQLGRALRPAAFATQPKRWRTWLAAVVAVWGLREAAATAAKAQVPTEQREPEGTPISIADWARKPVVIRGVVSDSTSHELLPGVTVLLGGTNLGASTDTAGQFELVIPAEAWAASKKQLTVTTIGFVKKEIPLSTSPTQSFSVALAADVMGLMGEVVIIDIDRPWYNPRNLWQRLKRPFRH</sequence>
<organism evidence="1 2">
    <name type="scientific">Hymenobacter cavernae</name>
    <dbReference type="NCBI Taxonomy" id="2044852"/>
    <lineage>
        <taxon>Bacteria</taxon>
        <taxon>Pseudomonadati</taxon>
        <taxon>Bacteroidota</taxon>
        <taxon>Cytophagia</taxon>
        <taxon>Cytophagales</taxon>
        <taxon>Hymenobacteraceae</taxon>
        <taxon>Hymenobacter</taxon>
    </lineage>
</organism>
<name>A0ABQ1TUS1_9BACT</name>
<dbReference type="SUPFAM" id="SSF49464">
    <property type="entry name" value="Carboxypeptidase regulatory domain-like"/>
    <property type="match status" value="1"/>
</dbReference>
<gene>
    <name evidence="1" type="ORF">GCM10011383_13880</name>
</gene>
<comment type="caution">
    <text evidence="1">The sequence shown here is derived from an EMBL/GenBank/DDBJ whole genome shotgun (WGS) entry which is preliminary data.</text>
</comment>
<keyword evidence="2" id="KW-1185">Reference proteome</keyword>
<dbReference type="Pfam" id="PF13715">
    <property type="entry name" value="CarbopepD_reg_2"/>
    <property type="match status" value="1"/>
</dbReference>
<proteinExistence type="predicted"/>
<dbReference type="Proteomes" id="UP000632273">
    <property type="component" value="Unassembled WGS sequence"/>
</dbReference>
<accession>A0ABQ1TUS1</accession>
<dbReference type="RefSeq" id="WP_188812464.1">
    <property type="nucleotide sequence ID" value="NZ_BMHT01000002.1"/>
</dbReference>
<evidence type="ECO:0008006" key="3">
    <source>
        <dbReference type="Google" id="ProtNLM"/>
    </source>
</evidence>
<reference evidence="2" key="1">
    <citation type="journal article" date="2019" name="Int. J. Syst. Evol. Microbiol.">
        <title>The Global Catalogue of Microorganisms (GCM) 10K type strain sequencing project: providing services to taxonomists for standard genome sequencing and annotation.</title>
        <authorList>
            <consortium name="The Broad Institute Genomics Platform"/>
            <consortium name="The Broad Institute Genome Sequencing Center for Infectious Disease"/>
            <person name="Wu L."/>
            <person name="Ma J."/>
        </authorList>
    </citation>
    <scope>NUCLEOTIDE SEQUENCE [LARGE SCALE GENOMIC DNA]</scope>
    <source>
        <strain evidence="2">CGMCC 1.15197</strain>
    </source>
</reference>
<protein>
    <recommendedName>
        <fullName evidence="3">Carboxypeptidase-like regulatory domain-containing protein</fullName>
    </recommendedName>
</protein>
<dbReference type="InterPro" id="IPR008969">
    <property type="entry name" value="CarboxyPept-like_regulatory"/>
</dbReference>